<name>A0A6J6HN79_9ZZZZ</name>
<dbReference type="EMBL" id="CAEZUS010000111">
    <property type="protein sequence ID" value="CAB4612434.1"/>
    <property type="molecule type" value="Genomic_DNA"/>
</dbReference>
<reference evidence="1" key="1">
    <citation type="submission" date="2020-05" db="EMBL/GenBank/DDBJ databases">
        <authorList>
            <person name="Chiriac C."/>
            <person name="Salcher M."/>
            <person name="Ghai R."/>
            <person name="Kavagutti S V."/>
        </authorList>
    </citation>
    <scope>NUCLEOTIDE SEQUENCE</scope>
</reference>
<sequence length="101" mass="10455">MPTPGALISTQLPKLENEAELSLLCVAPTVIALGAPDGERVHASAPSLPAAATTVIPALESFSIALFKAAEVGPPIERFNTALLFEFGFNGLRIQSSPAIT</sequence>
<evidence type="ECO:0000313" key="1">
    <source>
        <dbReference type="EMBL" id="CAB4612434.1"/>
    </source>
</evidence>
<protein>
    <submittedName>
        <fullName evidence="1">Unannotated protein</fullName>
    </submittedName>
</protein>
<accession>A0A6J6HN79</accession>
<proteinExistence type="predicted"/>
<dbReference type="AlphaFoldDB" id="A0A6J6HN79"/>
<gene>
    <name evidence="1" type="ORF">UFOPK1852_00763</name>
</gene>
<organism evidence="1">
    <name type="scientific">freshwater metagenome</name>
    <dbReference type="NCBI Taxonomy" id="449393"/>
    <lineage>
        <taxon>unclassified sequences</taxon>
        <taxon>metagenomes</taxon>
        <taxon>ecological metagenomes</taxon>
    </lineage>
</organism>